<feature type="domain" description="Di19 zinc-binding" evidence="2">
    <location>
        <begin position="224"/>
        <end position="275"/>
    </location>
</feature>
<accession>A0A3L6G8E8</accession>
<dbReference type="PANTHER" id="PTHR31875:SF24">
    <property type="entry name" value="PROTEIN DEHYDRATION-INDUCED 19 HOMOLOG 5"/>
    <property type="match status" value="1"/>
</dbReference>
<dbReference type="ExpressionAtlas" id="A0A3L6G8E8">
    <property type="expression patterns" value="baseline"/>
</dbReference>
<evidence type="ECO:0000259" key="2">
    <source>
        <dbReference type="Pfam" id="PF05605"/>
    </source>
</evidence>
<feature type="region of interest" description="Disordered" evidence="1">
    <location>
        <begin position="1"/>
        <end position="103"/>
    </location>
</feature>
<protein>
    <submittedName>
        <fullName evidence="3">Protein DEHYDRATION-INDUCED 19 5</fullName>
    </submittedName>
</protein>
<dbReference type="Pfam" id="PF05605">
    <property type="entry name" value="zf-Di19"/>
    <property type="match status" value="1"/>
</dbReference>
<evidence type="ECO:0000313" key="4">
    <source>
        <dbReference type="Proteomes" id="UP000251960"/>
    </source>
</evidence>
<proteinExistence type="predicted"/>
<organism evidence="3 4">
    <name type="scientific">Zea mays</name>
    <name type="common">Maize</name>
    <dbReference type="NCBI Taxonomy" id="4577"/>
    <lineage>
        <taxon>Eukaryota</taxon>
        <taxon>Viridiplantae</taxon>
        <taxon>Streptophyta</taxon>
        <taxon>Embryophyta</taxon>
        <taxon>Tracheophyta</taxon>
        <taxon>Spermatophyta</taxon>
        <taxon>Magnoliopsida</taxon>
        <taxon>Liliopsida</taxon>
        <taxon>Poales</taxon>
        <taxon>Poaceae</taxon>
        <taxon>PACMAD clade</taxon>
        <taxon>Panicoideae</taxon>
        <taxon>Andropogonodae</taxon>
        <taxon>Andropogoneae</taxon>
        <taxon>Tripsacinae</taxon>
        <taxon>Zea</taxon>
    </lineage>
</organism>
<name>A0A3L6G8E8_MAIZE</name>
<feature type="compositionally biased region" description="Pro residues" evidence="1">
    <location>
        <begin position="34"/>
        <end position="55"/>
    </location>
</feature>
<gene>
    <name evidence="3" type="primary">DI19-5_1</name>
    <name evidence="3" type="ORF">Zm00014a_010250</name>
</gene>
<dbReference type="PANTHER" id="PTHR31875">
    <property type="entry name" value="PROTEIN DEHYDRATION-INDUCED 19"/>
    <property type="match status" value="1"/>
</dbReference>
<dbReference type="InterPro" id="IPR033347">
    <property type="entry name" value="Di19"/>
</dbReference>
<dbReference type="AlphaFoldDB" id="A0A3L6G8E8"/>
<dbReference type="InterPro" id="IPR008598">
    <property type="entry name" value="Di19_Zn-bd"/>
</dbReference>
<sequence>MTPAPATPDRRDFSTLSPRVSFPSAREHAAIPFHPRPPSTAPKLPPSTAPKPPPHPRARNPDGWRNSSSRGWKVADGGGAHRPQAPSLAAARHQAPATAAPGAHARAPLMEGSLCSRPRLSSLCSPTRLRDPLPCRGADLLDAQIRLSSPHSPLSPQSLLSPARIAAIPSALQNHQASDKQLMEVEACYNYGFLPADRGRHQPPPPPHATLPRAAEDAGELWEYFPCPFCYIEVEVPFICNHLQEEHCFDTRNAVCPICANNLEKDVAAHFRLQHTHLLKLTVLDTQLPVKQAFKIMHDEGILCIGVLKRSRQQKAISREQAAKDLQELEKWREELEALLLAEWSELV</sequence>
<evidence type="ECO:0000256" key="1">
    <source>
        <dbReference type="SAM" id="MobiDB-lite"/>
    </source>
</evidence>
<comment type="caution">
    <text evidence="3">The sequence shown here is derived from an EMBL/GenBank/DDBJ whole genome shotgun (WGS) entry which is preliminary data.</text>
</comment>
<reference evidence="3 4" key="1">
    <citation type="journal article" date="2018" name="Nat. Genet.">
        <title>Extensive intraspecific gene order and gene structural variations between Mo17 and other maize genomes.</title>
        <authorList>
            <person name="Sun S."/>
            <person name="Zhou Y."/>
            <person name="Chen J."/>
            <person name="Shi J."/>
            <person name="Zhao H."/>
            <person name="Zhao H."/>
            <person name="Song W."/>
            <person name="Zhang M."/>
            <person name="Cui Y."/>
            <person name="Dong X."/>
            <person name="Liu H."/>
            <person name="Ma X."/>
            <person name="Jiao Y."/>
            <person name="Wang B."/>
            <person name="Wei X."/>
            <person name="Stein J.C."/>
            <person name="Glaubitz J.C."/>
            <person name="Lu F."/>
            <person name="Yu G."/>
            <person name="Liang C."/>
            <person name="Fengler K."/>
            <person name="Li B."/>
            <person name="Rafalski A."/>
            <person name="Schnable P.S."/>
            <person name="Ware D.H."/>
            <person name="Buckler E.S."/>
            <person name="Lai J."/>
        </authorList>
    </citation>
    <scope>NUCLEOTIDE SEQUENCE [LARGE SCALE GENOMIC DNA]</scope>
    <source>
        <strain evidence="4">cv. Missouri 17</strain>
        <tissue evidence="3">Seedling</tissue>
    </source>
</reference>
<feature type="compositionally biased region" description="Low complexity" evidence="1">
    <location>
        <begin position="89"/>
        <end position="103"/>
    </location>
</feature>
<dbReference type="EMBL" id="NCVQ01000002">
    <property type="protein sequence ID" value="PWZ44690.1"/>
    <property type="molecule type" value="Genomic_DNA"/>
</dbReference>
<dbReference type="Proteomes" id="UP000251960">
    <property type="component" value="Chromosome 10"/>
</dbReference>
<evidence type="ECO:0000313" key="3">
    <source>
        <dbReference type="EMBL" id="PWZ44690.1"/>
    </source>
</evidence>